<gene>
    <name evidence="8 12" type="primary">rimO</name>
    <name evidence="12" type="ORF">AAEO60_01665</name>
</gene>
<evidence type="ECO:0000313" key="12">
    <source>
        <dbReference type="EMBL" id="MEL1249372.1"/>
    </source>
</evidence>
<dbReference type="RefSeq" id="WP_341671906.1">
    <property type="nucleotide sequence ID" value="NZ_JBBYHV010000001.1"/>
</dbReference>
<dbReference type="Proteomes" id="UP001497045">
    <property type="component" value="Unassembled WGS sequence"/>
</dbReference>
<dbReference type="Gene3D" id="2.40.50.140">
    <property type="entry name" value="Nucleic acid-binding proteins"/>
    <property type="match status" value="1"/>
</dbReference>
<comment type="caution">
    <text evidence="12">The sequence shown here is derived from an EMBL/GenBank/DDBJ whole genome shotgun (WGS) entry which is preliminary data.</text>
</comment>
<feature type="binding site" evidence="8">
    <location>
        <position position="59"/>
    </location>
    <ligand>
        <name>[4Fe-4S] cluster</name>
        <dbReference type="ChEBI" id="CHEBI:49883"/>
        <label>1</label>
    </ligand>
</feature>
<keyword evidence="3 8" id="KW-0808">Transferase</keyword>
<keyword evidence="2 8" id="KW-0963">Cytoplasm</keyword>
<keyword evidence="5 8" id="KW-0479">Metal-binding</keyword>
<organism evidence="12 13">
    <name type="scientific">Aurantiacibacter gilvus</name>
    <dbReference type="NCBI Taxonomy" id="3139141"/>
    <lineage>
        <taxon>Bacteria</taxon>
        <taxon>Pseudomonadati</taxon>
        <taxon>Pseudomonadota</taxon>
        <taxon>Alphaproteobacteria</taxon>
        <taxon>Sphingomonadales</taxon>
        <taxon>Erythrobacteraceae</taxon>
        <taxon>Aurantiacibacter</taxon>
    </lineage>
</organism>
<dbReference type="Pfam" id="PF00919">
    <property type="entry name" value="UPF0004"/>
    <property type="match status" value="1"/>
</dbReference>
<dbReference type="PROSITE" id="PS51449">
    <property type="entry name" value="MTTASE_N"/>
    <property type="match status" value="1"/>
</dbReference>
<feature type="binding site" evidence="8">
    <location>
        <position position="88"/>
    </location>
    <ligand>
        <name>[4Fe-4S] cluster</name>
        <dbReference type="ChEBI" id="CHEBI:49883"/>
        <label>1</label>
    </ligand>
</feature>
<evidence type="ECO:0000256" key="5">
    <source>
        <dbReference type="ARBA" id="ARBA00022723"/>
    </source>
</evidence>
<dbReference type="EMBL" id="JBBYHV010000001">
    <property type="protein sequence ID" value="MEL1249372.1"/>
    <property type="molecule type" value="Genomic_DNA"/>
</dbReference>
<feature type="binding site" evidence="8">
    <location>
        <position position="158"/>
    </location>
    <ligand>
        <name>[4Fe-4S] cluster</name>
        <dbReference type="ChEBI" id="CHEBI:49883"/>
        <label>2</label>
        <note>4Fe-4S-S-AdoMet</note>
    </ligand>
</feature>
<comment type="function">
    <text evidence="8">Catalyzes the methylthiolation of an aspartic acid residue of ribosomal protein uS12.</text>
</comment>
<dbReference type="SFLD" id="SFLDG01061">
    <property type="entry name" value="methylthiotransferase"/>
    <property type="match status" value="1"/>
</dbReference>
<dbReference type="InterPro" id="IPR013848">
    <property type="entry name" value="Methylthiotransferase_N"/>
</dbReference>
<dbReference type="HAMAP" id="MF_01865">
    <property type="entry name" value="MTTase_RimO"/>
    <property type="match status" value="1"/>
</dbReference>
<evidence type="ECO:0000313" key="13">
    <source>
        <dbReference type="Proteomes" id="UP001497045"/>
    </source>
</evidence>
<dbReference type="NCBIfam" id="TIGR01125">
    <property type="entry name" value="30S ribosomal protein S12 methylthiotransferase RimO"/>
    <property type="match status" value="1"/>
</dbReference>
<comment type="similarity">
    <text evidence="8">Belongs to the methylthiotransferase family. RimO subfamily.</text>
</comment>
<evidence type="ECO:0000259" key="11">
    <source>
        <dbReference type="PROSITE" id="PS51918"/>
    </source>
</evidence>
<dbReference type="PROSITE" id="PS51918">
    <property type="entry name" value="RADICAL_SAM"/>
    <property type="match status" value="1"/>
</dbReference>
<dbReference type="InterPro" id="IPR012340">
    <property type="entry name" value="NA-bd_OB-fold"/>
</dbReference>
<dbReference type="SFLD" id="SFLDG01082">
    <property type="entry name" value="B12-binding_domain_containing"/>
    <property type="match status" value="1"/>
</dbReference>
<dbReference type="PANTHER" id="PTHR43837">
    <property type="entry name" value="RIBOSOMAL PROTEIN S12 METHYLTHIOTRANSFERASE RIMO"/>
    <property type="match status" value="1"/>
</dbReference>
<feature type="domain" description="TRAM" evidence="9">
    <location>
        <begin position="390"/>
        <end position="463"/>
    </location>
</feature>
<evidence type="ECO:0000256" key="6">
    <source>
        <dbReference type="ARBA" id="ARBA00023004"/>
    </source>
</evidence>
<dbReference type="InterPro" id="IPR058240">
    <property type="entry name" value="rSAM_sf"/>
</dbReference>
<dbReference type="CDD" id="cd01335">
    <property type="entry name" value="Radical_SAM"/>
    <property type="match status" value="1"/>
</dbReference>
<evidence type="ECO:0000259" key="10">
    <source>
        <dbReference type="PROSITE" id="PS51449"/>
    </source>
</evidence>
<feature type="binding site" evidence="8">
    <location>
        <position position="162"/>
    </location>
    <ligand>
        <name>[4Fe-4S] cluster</name>
        <dbReference type="ChEBI" id="CHEBI:49883"/>
        <label>2</label>
        <note>4Fe-4S-S-AdoMet</note>
    </ligand>
</feature>
<protein>
    <recommendedName>
        <fullName evidence="8">Ribosomal protein uS12 methylthiotransferase RimO</fullName>
        <shortName evidence="8">uS12 MTTase</shortName>
        <shortName evidence="8">uS12 methylthiotransferase</shortName>
        <ecNumber evidence="8">2.8.4.4</ecNumber>
    </recommendedName>
    <alternativeName>
        <fullName evidence="8">Ribosomal protein uS12 (aspartate-C(3))-methylthiotransferase</fullName>
    </alternativeName>
    <alternativeName>
        <fullName evidence="8">Ribosome maturation factor RimO</fullName>
    </alternativeName>
</protein>
<evidence type="ECO:0000256" key="1">
    <source>
        <dbReference type="ARBA" id="ARBA00022485"/>
    </source>
</evidence>
<evidence type="ECO:0000259" key="9">
    <source>
        <dbReference type="PROSITE" id="PS50926"/>
    </source>
</evidence>
<dbReference type="EC" id="2.8.4.4" evidence="8"/>
<evidence type="ECO:0000256" key="4">
    <source>
        <dbReference type="ARBA" id="ARBA00022691"/>
    </source>
</evidence>
<feature type="binding site" evidence="8">
    <location>
        <position position="165"/>
    </location>
    <ligand>
        <name>[4Fe-4S] cluster</name>
        <dbReference type="ChEBI" id="CHEBI:49883"/>
        <label>2</label>
        <note>4Fe-4S-S-AdoMet</note>
    </ligand>
</feature>
<keyword evidence="4 8" id="KW-0949">S-adenosyl-L-methionine</keyword>
<dbReference type="InterPro" id="IPR002792">
    <property type="entry name" value="TRAM_dom"/>
</dbReference>
<dbReference type="SFLD" id="SFLDF00274">
    <property type="entry name" value="ribosomal_protein_S12_methylth"/>
    <property type="match status" value="1"/>
</dbReference>
<dbReference type="Pfam" id="PF04055">
    <property type="entry name" value="Radical_SAM"/>
    <property type="match status" value="1"/>
</dbReference>
<reference evidence="12 13" key="1">
    <citation type="submission" date="2024-04" db="EMBL/GenBank/DDBJ databases">
        <title>Aurantiacibacter sp. DGU6 16S ribosomal RNA gene Genome sequencing and assembly.</title>
        <authorList>
            <person name="Park S."/>
        </authorList>
    </citation>
    <scope>NUCLEOTIDE SEQUENCE [LARGE SCALE GENOMIC DNA]</scope>
    <source>
        <strain evidence="12 13">DGU6</strain>
    </source>
</reference>
<keyword evidence="13" id="KW-1185">Reference proteome</keyword>
<dbReference type="InterPro" id="IPR038135">
    <property type="entry name" value="Methylthiotransferase_N_sf"/>
</dbReference>
<dbReference type="Gene3D" id="3.80.30.20">
    <property type="entry name" value="tm_1862 like domain"/>
    <property type="match status" value="1"/>
</dbReference>
<dbReference type="InterPro" id="IPR020612">
    <property type="entry name" value="Methylthiotransferase_CS"/>
</dbReference>
<dbReference type="PANTHER" id="PTHR43837:SF1">
    <property type="entry name" value="RIBOSOMAL PROTEIN US12 METHYLTHIOTRANSFERASE RIMO"/>
    <property type="match status" value="1"/>
</dbReference>
<feature type="domain" description="MTTase N-terminal" evidence="10">
    <location>
        <begin position="14"/>
        <end position="124"/>
    </location>
</feature>
<dbReference type="Pfam" id="PF18693">
    <property type="entry name" value="TRAM_2"/>
    <property type="match status" value="1"/>
</dbReference>
<name>A0ABU9IB40_9SPHN</name>
<comment type="catalytic activity">
    <reaction evidence="8">
        <text>L-aspartate(89)-[ribosomal protein uS12]-hydrogen + (sulfur carrier)-SH + AH2 + 2 S-adenosyl-L-methionine = 3-methylsulfanyl-L-aspartate(89)-[ribosomal protein uS12]-hydrogen + (sulfur carrier)-H + 5'-deoxyadenosine + L-methionine + A + S-adenosyl-L-homocysteine + 2 H(+)</text>
        <dbReference type="Rhea" id="RHEA:37087"/>
        <dbReference type="Rhea" id="RHEA-COMP:10460"/>
        <dbReference type="Rhea" id="RHEA-COMP:10461"/>
        <dbReference type="Rhea" id="RHEA-COMP:14737"/>
        <dbReference type="Rhea" id="RHEA-COMP:14739"/>
        <dbReference type="ChEBI" id="CHEBI:13193"/>
        <dbReference type="ChEBI" id="CHEBI:15378"/>
        <dbReference type="ChEBI" id="CHEBI:17319"/>
        <dbReference type="ChEBI" id="CHEBI:17499"/>
        <dbReference type="ChEBI" id="CHEBI:29917"/>
        <dbReference type="ChEBI" id="CHEBI:29961"/>
        <dbReference type="ChEBI" id="CHEBI:57844"/>
        <dbReference type="ChEBI" id="CHEBI:57856"/>
        <dbReference type="ChEBI" id="CHEBI:59789"/>
        <dbReference type="ChEBI" id="CHEBI:64428"/>
        <dbReference type="ChEBI" id="CHEBI:73599"/>
        <dbReference type="EC" id="2.8.4.4"/>
    </reaction>
</comment>
<dbReference type="InterPro" id="IPR005840">
    <property type="entry name" value="Ribosomal_uS12_MeSTrfase_RimO"/>
</dbReference>
<accession>A0ABU9IB40</accession>
<dbReference type="PROSITE" id="PS50926">
    <property type="entry name" value="TRAM"/>
    <property type="match status" value="1"/>
</dbReference>
<sequence length="464" mass="50657">MASQIPPSQIPGQKRVGMVSLGCPKALVDSERILTKLRADGYAMSPDYAGADVVLVNTCGFLDSAKEESLEAIGEAINENGRVIVTGCMGDEAELIRKRFPQVLAITGAHQYEDVVEAVHEAAPPSQGPFIDLVPQPTDAMVKLTPRHYSYLKISEGCNHSCSFCIIPSLRGKLASRRIDAVLREAEKLVAAGTRELLVISQDTSAYGVDTRHEERMWKGHPVRAHMTDLARELGQLDTGNGTPPWVRLHYVYPYPHVDAVIPLMAEGLLTPYLDIPFQHASPKVLKAMKRPANEAKVLERLKSWRDICPEIAVRSSFVVGFPGETEDDFKYLLDWLEEAQLDRVGAFRFEPVEGAQANALPDPVPEEVKEERYARVMEVTERISAAKLAAKVGKVLPVIIDEVGEPDEDGDIGATGRSQADAPEIDGAVYLRNVAATLAPGDIVPVEVEDADAHDLFGVVVEG</sequence>
<keyword evidence="7 8" id="KW-0411">Iron-sulfur</keyword>
<dbReference type="SFLD" id="SFLDS00029">
    <property type="entry name" value="Radical_SAM"/>
    <property type="match status" value="1"/>
</dbReference>
<feature type="domain" description="Radical SAM core" evidence="11">
    <location>
        <begin position="144"/>
        <end position="387"/>
    </location>
</feature>
<dbReference type="InterPro" id="IPR023404">
    <property type="entry name" value="rSAM_horseshoe"/>
</dbReference>
<dbReference type="SUPFAM" id="SSF102114">
    <property type="entry name" value="Radical SAM enzymes"/>
    <property type="match status" value="1"/>
</dbReference>
<evidence type="ECO:0000256" key="3">
    <source>
        <dbReference type="ARBA" id="ARBA00022679"/>
    </source>
</evidence>
<evidence type="ECO:0000256" key="2">
    <source>
        <dbReference type="ARBA" id="ARBA00022490"/>
    </source>
</evidence>
<comment type="subcellular location">
    <subcellularLocation>
        <location evidence="8">Cytoplasm</location>
    </subcellularLocation>
</comment>
<dbReference type="InterPro" id="IPR006638">
    <property type="entry name" value="Elp3/MiaA/NifB-like_rSAM"/>
</dbReference>
<comment type="cofactor">
    <cofactor evidence="8">
        <name>[4Fe-4S] cluster</name>
        <dbReference type="ChEBI" id="CHEBI:49883"/>
    </cofactor>
    <text evidence="8">Binds 2 [4Fe-4S] clusters. One cluster is coordinated with 3 cysteines and an exchangeable S-adenosyl-L-methionine.</text>
</comment>
<dbReference type="NCBIfam" id="TIGR00089">
    <property type="entry name" value="MiaB/RimO family radical SAM methylthiotransferase"/>
    <property type="match status" value="1"/>
</dbReference>
<keyword evidence="12" id="KW-0687">Ribonucleoprotein</keyword>
<dbReference type="GO" id="GO:0103039">
    <property type="term" value="F:protein methylthiotransferase activity"/>
    <property type="evidence" value="ECO:0007669"/>
    <property type="project" value="UniProtKB-EC"/>
</dbReference>
<evidence type="ECO:0000256" key="8">
    <source>
        <dbReference type="HAMAP-Rule" id="MF_01865"/>
    </source>
</evidence>
<dbReference type="Gene3D" id="3.40.50.12160">
    <property type="entry name" value="Methylthiotransferase, N-terminal domain"/>
    <property type="match status" value="1"/>
</dbReference>
<dbReference type="InterPro" id="IPR007197">
    <property type="entry name" value="rSAM"/>
</dbReference>
<keyword evidence="12" id="KW-0689">Ribosomal protein</keyword>
<evidence type="ECO:0000256" key="7">
    <source>
        <dbReference type="ARBA" id="ARBA00023014"/>
    </source>
</evidence>
<keyword evidence="1 8" id="KW-0004">4Fe-4S</keyword>
<dbReference type="InterPro" id="IPR005839">
    <property type="entry name" value="Methylthiotransferase"/>
</dbReference>
<proteinExistence type="inferred from homology"/>
<feature type="binding site" evidence="8">
    <location>
        <position position="23"/>
    </location>
    <ligand>
        <name>[4Fe-4S] cluster</name>
        <dbReference type="ChEBI" id="CHEBI:49883"/>
        <label>1</label>
    </ligand>
</feature>
<dbReference type="SMART" id="SM00729">
    <property type="entry name" value="Elp3"/>
    <property type="match status" value="1"/>
</dbReference>
<dbReference type="PROSITE" id="PS01278">
    <property type="entry name" value="MTTASE_RADICAL"/>
    <property type="match status" value="1"/>
</dbReference>
<dbReference type="GO" id="GO:0005840">
    <property type="term" value="C:ribosome"/>
    <property type="evidence" value="ECO:0007669"/>
    <property type="project" value="UniProtKB-KW"/>
</dbReference>
<keyword evidence="6 8" id="KW-0408">Iron</keyword>